<keyword evidence="5 7" id="KW-0482">Metalloprotease</keyword>
<dbReference type="Pfam" id="PF01435">
    <property type="entry name" value="Peptidase_M48"/>
    <property type="match status" value="1"/>
</dbReference>
<name>A0A5K7YDM3_9BACT</name>
<comment type="similarity">
    <text evidence="7">Belongs to the peptidase M48 family.</text>
</comment>
<keyword evidence="3 7" id="KW-0378">Hydrolase</keyword>
<keyword evidence="10" id="KW-1185">Reference proteome</keyword>
<evidence type="ECO:0000259" key="8">
    <source>
        <dbReference type="Pfam" id="PF01435"/>
    </source>
</evidence>
<protein>
    <recommendedName>
        <fullName evidence="8">Peptidase M48 domain-containing protein</fullName>
    </recommendedName>
</protein>
<feature type="domain" description="Peptidase M48" evidence="8">
    <location>
        <begin position="59"/>
        <end position="187"/>
    </location>
</feature>
<keyword evidence="4 7" id="KW-0862">Zinc</keyword>
<dbReference type="PROSITE" id="PS50005">
    <property type="entry name" value="TPR"/>
    <property type="match status" value="1"/>
</dbReference>
<dbReference type="GO" id="GO:0016020">
    <property type="term" value="C:membrane"/>
    <property type="evidence" value="ECO:0007669"/>
    <property type="project" value="TreeGrafter"/>
</dbReference>
<accession>A0A5K7YDM3</accession>
<feature type="repeat" description="TPR" evidence="6">
    <location>
        <begin position="321"/>
        <end position="354"/>
    </location>
</feature>
<dbReference type="RefSeq" id="WP_155315838.1">
    <property type="nucleotide sequence ID" value="NZ_AP021874.1"/>
</dbReference>
<dbReference type="KEGG" id="dalk:DSCA_15220"/>
<keyword evidence="2" id="KW-0479">Metal-binding</keyword>
<evidence type="ECO:0000256" key="3">
    <source>
        <dbReference type="ARBA" id="ARBA00022801"/>
    </source>
</evidence>
<dbReference type="InterPro" id="IPR051156">
    <property type="entry name" value="Mito/Outer_Membr_Metalloprot"/>
</dbReference>
<dbReference type="Gene3D" id="3.30.2010.10">
    <property type="entry name" value="Metalloproteases ('zincins'), catalytic domain"/>
    <property type="match status" value="1"/>
</dbReference>
<proteinExistence type="inferred from homology"/>
<dbReference type="OrthoDB" id="127293at2"/>
<evidence type="ECO:0000256" key="5">
    <source>
        <dbReference type="ARBA" id="ARBA00023049"/>
    </source>
</evidence>
<organism evidence="9 10">
    <name type="scientific">Desulfosarcina alkanivorans</name>
    <dbReference type="NCBI Taxonomy" id="571177"/>
    <lineage>
        <taxon>Bacteria</taxon>
        <taxon>Pseudomonadati</taxon>
        <taxon>Thermodesulfobacteriota</taxon>
        <taxon>Desulfobacteria</taxon>
        <taxon>Desulfobacterales</taxon>
        <taxon>Desulfosarcinaceae</taxon>
        <taxon>Desulfosarcina</taxon>
    </lineage>
</organism>
<dbReference type="AlphaFoldDB" id="A0A5K7YDM3"/>
<evidence type="ECO:0000256" key="2">
    <source>
        <dbReference type="ARBA" id="ARBA00022723"/>
    </source>
</evidence>
<evidence type="ECO:0000313" key="9">
    <source>
        <dbReference type="EMBL" id="BBO67592.1"/>
    </source>
</evidence>
<gene>
    <name evidence="9" type="ORF">DSCA_15220</name>
</gene>
<dbReference type="EMBL" id="AP021874">
    <property type="protein sequence ID" value="BBO67592.1"/>
    <property type="molecule type" value="Genomic_DNA"/>
</dbReference>
<dbReference type="Gene3D" id="1.25.40.10">
    <property type="entry name" value="Tetratricopeptide repeat domain"/>
    <property type="match status" value="1"/>
</dbReference>
<evidence type="ECO:0000256" key="6">
    <source>
        <dbReference type="PROSITE-ProRule" id="PRU00339"/>
    </source>
</evidence>
<dbReference type="GO" id="GO:0046872">
    <property type="term" value="F:metal ion binding"/>
    <property type="evidence" value="ECO:0007669"/>
    <property type="project" value="UniProtKB-KW"/>
</dbReference>
<dbReference type="SUPFAM" id="SSF48452">
    <property type="entry name" value="TPR-like"/>
    <property type="match status" value="1"/>
</dbReference>
<evidence type="ECO:0000256" key="1">
    <source>
        <dbReference type="ARBA" id="ARBA00022670"/>
    </source>
</evidence>
<keyword evidence="6" id="KW-0802">TPR repeat</keyword>
<keyword evidence="1 7" id="KW-0645">Protease</keyword>
<dbReference type="PANTHER" id="PTHR22726:SF1">
    <property type="entry name" value="METALLOENDOPEPTIDASE OMA1, MITOCHONDRIAL"/>
    <property type="match status" value="1"/>
</dbReference>
<dbReference type="InterPro" id="IPR019734">
    <property type="entry name" value="TPR_rpt"/>
</dbReference>
<sequence>MRHRNLAVWLIVPWMWAAIGYASETSVASGPESRLWRLAEQEQSALEARGVVLCDASLSEYLQEVVGRLWNQVPTRLDAPTVKVIKDTRIDAYAYPNGRCVLSTGMLDVLENESQLAMILSHEMVHYARQHTTALYNHFQQAARRGDRQGNGKDAVAVKRSVLHTIEAAEREADSEGLSILGAAGYCEGEVLPLMSNLIKRMPEHGHPESVGELEDRAAFFRQRIGQGPGRRPAAASSDTDPDGYLAGIAPALLANTEVALRRGEWHQAERSISRFLALNPANAHAYYLKGETMRRQNAGDSGNHCIGSYQKALTIDPDFSPAHRALGELHYKAGRYQMAKPHFESFLSLAPRDHAGDYIRGYLRQCSN</sequence>
<dbReference type="InterPro" id="IPR011990">
    <property type="entry name" value="TPR-like_helical_dom_sf"/>
</dbReference>
<dbReference type="SMART" id="SM00028">
    <property type="entry name" value="TPR"/>
    <property type="match status" value="3"/>
</dbReference>
<comment type="cofactor">
    <cofactor evidence="7">
        <name>Zn(2+)</name>
        <dbReference type="ChEBI" id="CHEBI:29105"/>
    </cofactor>
    <text evidence="7">Binds 1 zinc ion per subunit.</text>
</comment>
<dbReference type="GO" id="GO:0051603">
    <property type="term" value="P:proteolysis involved in protein catabolic process"/>
    <property type="evidence" value="ECO:0007669"/>
    <property type="project" value="TreeGrafter"/>
</dbReference>
<evidence type="ECO:0000256" key="4">
    <source>
        <dbReference type="ARBA" id="ARBA00022833"/>
    </source>
</evidence>
<evidence type="ECO:0000256" key="7">
    <source>
        <dbReference type="RuleBase" id="RU003983"/>
    </source>
</evidence>
<dbReference type="PANTHER" id="PTHR22726">
    <property type="entry name" value="METALLOENDOPEPTIDASE OMA1"/>
    <property type="match status" value="1"/>
</dbReference>
<dbReference type="Proteomes" id="UP000427906">
    <property type="component" value="Chromosome"/>
</dbReference>
<reference evidence="9 10" key="1">
    <citation type="submission" date="2019-11" db="EMBL/GenBank/DDBJ databases">
        <title>Comparative genomics of hydrocarbon-degrading Desulfosarcina strains.</title>
        <authorList>
            <person name="Watanabe M."/>
            <person name="Kojima H."/>
            <person name="Fukui M."/>
        </authorList>
    </citation>
    <scope>NUCLEOTIDE SEQUENCE [LARGE SCALE GENOMIC DNA]</scope>
    <source>
        <strain evidence="9 10">PL12</strain>
    </source>
</reference>
<evidence type="ECO:0000313" key="10">
    <source>
        <dbReference type="Proteomes" id="UP000427906"/>
    </source>
</evidence>
<dbReference type="GO" id="GO:0004222">
    <property type="term" value="F:metalloendopeptidase activity"/>
    <property type="evidence" value="ECO:0007669"/>
    <property type="project" value="InterPro"/>
</dbReference>
<dbReference type="InterPro" id="IPR001915">
    <property type="entry name" value="Peptidase_M48"/>
</dbReference>